<dbReference type="RefSeq" id="WP_307630224.1">
    <property type="nucleotide sequence ID" value="NZ_JAUSZS010000008.1"/>
</dbReference>
<accession>A0ABU0RY50</accession>
<proteinExistence type="predicted"/>
<sequence length="119" mass="12318">MSTPSHNHDVKWAQVVVEPVDDLFDVTADAEGVTVTGICPRCAGHTSSTLPLGIAGAKGLFSRSKDKVPSPAEQAALKASETFLCECGFAHPGQPENTLFEGCGAQWKFRAGAGTGGTS</sequence>
<comment type="caution">
    <text evidence="1">The sequence shown here is derived from an EMBL/GenBank/DDBJ whole genome shotgun (WGS) entry which is preliminary data.</text>
</comment>
<organism evidence="1 2">
    <name type="scientific">Streptomyces turgidiscabies</name>
    <dbReference type="NCBI Taxonomy" id="85558"/>
    <lineage>
        <taxon>Bacteria</taxon>
        <taxon>Bacillati</taxon>
        <taxon>Actinomycetota</taxon>
        <taxon>Actinomycetes</taxon>
        <taxon>Kitasatosporales</taxon>
        <taxon>Streptomycetaceae</taxon>
        <taxon>Streptomyces</taxon>
    </lineage>
</organism>
<evidence type="ECO:0000313" key="1">
    <source>
        <dbReference type="EMBL" id="MDQ0936886.1"/>
    </source>
</evidence>
<name>A0ABU0RY50_9ACTN</name>
<reference evidence="1 2" key="1">
    <citation type="submission" date="2023-07" db="EMBL/GenBank/DDBJ databases">
        <title>Comparative genomics of wheat-associated soil bacteria to identify genetic determinants of phenazine resistance.</title>
        <authorList>
            <person name="Mouncey N."/>
        </authorList>
    </citation>
    <scope>NUCLEOTIDE SEQUENCE [LARGE SCALE GENOMIC DNA]</scope>
    <source>
        <strain evidence="1 2">W2I16</strain>
    </source>
</reference>
<dbReference type="Proteomes" id="UP001223072">
    <property type="component" value="Unassembled WGS sequence"/>
</dbReference>
<keyword evidence="2" id="KW-1185">Reference proteome</keyword>
<gene>
    <name evidence="1" type="ORF">QFZ49_006861</name>
</gene>
<protein>
    <submittedName>
        <fullName evidence="1">Uncharacterized protein</fullName>
    </submittedName>
</protein>
<dbReference type="EMBL" id="JAUSZS010000008">
    <property type="protein sequence ID" value="MDQ0936886.1"/>
    <property type="molecule type" value="Genomic_DNA"/>
</dbReference>
<evidence type="ECO:0000313" key="2">
    <source>
        <dbReference type="Proteomes" id="UP001223072"/>
    </source>
</evidence>